<sequence length="304" mass="32849">MARLLSKPLGHSIAIAQAPSGNDSIVPTSLTWSREDLTHSLASSNSTSTSSIFSIQPSNHNFTHATPHYGNGTHNLTKRFINGVDNRYEFDSPNYPWHSIGKLAWSNGVYCSGALIGPRHVLTAKHCFVPNTPGTFSPGFDNGEPYGHGDVTVAIMSSYEWGTPCGWKNDWMILILNERLGDKLGYFGAKLPDKRLEDKAIFEHVGYPGDKGGNEPYRVDGNTIESYRPWDCDATGPYYTDTDCAGGQSGGPHWQPKGVAGADGNYIWGTLSVTIDYGGGVAASGWGSGDQMLGAIIQARTNYP</sequence>
<keyword evidence="4 6" id="KW-0378">Hydrolase</keyword>
<evidence type="ECO:0000256" key="2">
    <source>
        <dbReference type="ARBA" id="ARBA00022670"/>
    </source>
</evidence>
<dbReference type="Gene3D" id="2.40.10.10">
    <property type="entry name" value="Trypsin-like serine proteases"/>
    <property type="match status" value="2"/>
</dbReference>
<dbReference type="EMBL" id="KB446538">
    <property type="protein sequence ID" value="EME45554.1"/>
    <property type="molecule type" value="Genomic_DNA"/>
</dbReference>
<evidence type="ECO:0000256" key="3">
    <source>
        <dbReference type="ARBA" id="ARBA00022729"/>
    </source>
</evidence>
<dbReference type="PRINTS" id="PR00839">
    <property type="entry name" value="V8PROTEASE"/>
</dbReference>
<keyword evidence="5 6" id="KW-0720">Serine protease</keyword>
<dbReference type="InterPro" id="IPR009003">
    <property type="entry name" value="Peptidase_S1_PA"/>
</dbReference>
<dbReference type="InterPro" id="IPR008256">
    <property type="entry name" value="Peptidase_S1B"/>
</dbReference>
<dbReference type="Proteomes" id="UP000016933">
    <property type="component" value="Unassembled WGS sequence"/>
</dbReference>
<evidence type="ECO:0000256" key="6">
    <source>
        <dbReference type="RuleBase" id="RU004296"/>
    </source>
</evidence>
<dbReference type="GO" id="GO:0004252">
    <property type="term" value="F:serine-type endopeptidase activity"/>
    <property type="evidence" value="ECO:0007669"/>
    <property type="project" value="InterPro"/>
</dbReference>
<feature type="domain" description="Peptidase S1" evidence="7">
    <location>
        <begin position="95"/>
        <end position="261"/>
    </location>
</feature>
<keyword evidence="3" id="KW-0732">Signal</keyword>
<dbReference type="eggNOG" id="ENOG502SCHB">
    <property type="taxonomic scope" value="Eukaryota"/>
</dbReference>
<dbReference type="InterPro" id="IPR043504">
    <property type="entry name" value="Peptidase_S1_PA_chymotrypsin"/>
</dbReference>
<reference evidence="8 9" key="2">
    <citation type="journal article" date="2012" name="PLoS Pathog.">
        <title>Diverse lifestyles and strategies of plant pathogenesis encoded in the genomes of eighteen Dothideomycetes fungi.</title>
        <authorList>
            <person name="Ohm R.A."/>
            <person name="Feau N."/>
            <person name="Henrissat B."/>
            <person name="Schoch C.L."/>
            <person name="Horwitz B.A."/>
            <person name="Barry K.W."/>
            <person name="Condon B.J."/>
            <person name="Copeland A.C."/>
            <person name="Dhillon B."/>
            <person name="Glaser F."/>
            <person name="Hesse C.N."/>
            <person name="Kosti I."/>
            <person name="LaButti K."/>
            <person name="Lindquist E.A."/>
            <person name="Lucas S."/>
            <person name="Salamov A.A."/>
            <person name="Bradshaw R.E."/>
            <person name="Ciuffetti L."/>
            <person name="Hamelin R.C."/>
            <person name="Kema G.H.J."/>
            <person name="Lawrence C."/>
            <person name="Scott J.A."/>
            <person name="Spatafora J.W."/>
            <person name="Turgeon B.G."/>
            <person name="de Wit P.J.G.M."/>
            <person name="Zhong S."/>
            <person name="Goodwin S.B."/>
            <person name="Grigoriev I.V."/>
        </authorList>
    </citation>
    <scope>NUCLEOTIDE SEQUENCE [LARGE SCALE GENOMIC DNA]</scope>
    <source>
        <strain evidence="9">NZE10 / CBS 128990</strain>
    </source>
</reference>
<proteinExistence type="inferred from homology"/>
<dbReference type="PANTHER" id="PTHR15462:SF8">
    <property type="entry name" value="SERINE PROTEASE"/>
    <property type="match status" value="1"/>
</dbReference>
<accession>N1PT16</accession>
<dbReference type="SUPFAM" id="SSF50494">
    <property type="entry name" value="Trypsin-like serine proteases"/>
    <property type="match status" value="1"/>
</dbReference>
<dbReference type="GO" id="GO:0006508">
    <property type="term" value="P:proteolysis"/>
    <property type="evidence" value="ECO:0007669"/>
    <property type="project" value="UniProtKB-KW"/>
</dbReference>
<evidence type="ECO:0000256" key="5">
    <source>
        <dbReference type="ARBA" id="ARBA00022825"/>
    </source>
</evidence>
<evidence type="ECO:0000259" key="7">
    <source>
        <dbReference type="Pfam" id="PF00089"/>
    </source>
</evidence>
<dbReference type="PANTHER" id="PTHR15462">
    <property type="entry name" value="SERINE PROTEASE"/>
    <property type="match status" value="1"/>
</dbReference>
<dbReference type="InterPro" id="IPR001254">
    <property type="entry name" value="Trypsin_dom"/>
</dbReference>
<dbReference type="OrthoDB" id="10037376at2759"/>
<keyword evidence="2 6" id="KW-0645">Protease</keyword>
<keyword evidence="9" id="KW-1185">Reference proteome</keyword>
<organism evidence="8 9">
    <name type="scientific">Dothistroma septosporum (strain NZE10 / CBS 128990)</name>
    <name type="common">Red band needle blight fungus</name>
    <name type="synonym">Mycosphaerella pini</name>
    <dbReference type="NCBI Taxonomy" id="675120"/>
    <lineage>
        <taxon>Eukaryota</taxon>
        <taxon>Fungi</taxon>
        <taxon>Dikarya</taxon>
        <taxon>Ascomycota</taxon>
        <taxon>Pezizomycotina</taxon>
        <taxon>Dothideomycetes</taxon>
        <taxon>Dothideomycetidae</taxon>
        <taxon>Mycosphaerellales</taxon>
        <taxon>Mycosphaerellaceae</taxon>
        <taxon>Dothistroma</taxon>
    </lineage>
</organism>
<dbReference type="HOGENOM" id="CLU_068119_0_0_1"/>
<evidence type="ECO:0000256" key="4">
    <source>
        <dbReference type="ARBA" id="ARBA00022801"/>
    </source>
</evidence>
<dbReference type="OMA" id="IMSSYEW"/>
<evidence type="ECO:0000313" key="9">
    <source>
        <dbReference type="Proteomes" id="UP000016933"/>
    </source>
</evidence>
<dbReference type="Pfam" id="PF00089">
    <property type="entry name" value="Trypsin"/>
    <property type="match status" value="1"/>
</dbReference>
<protein>
    <recommendedName>
        <fullName evidence="6">Serine protease</fullName>
        <ecNumber evidence="6">3.4.21.-</ecNumber>
    </recommendedName>
</protein>
<dbReference type="InterPro" id="IPR050966">
    <property type="entry name" value="Glutamyl_endopeptidase"/>
</dbReference>
<name>N1PT16_DOTSN</name>
<evidence type="ECO:0000313" key="8">
    <source>
        <dbReference type="EMBL" id="EME45554.1"/>
    </source>
</evidence>
<reference evidence="9" key="1">
    <citation type="journal article" date="2012" name="PLoS Genet.">
        <title>The genomes of the fungal plant pathogens Cladosporium fulvum and Dothistroma septosporum reveal adaptation to different hosts and lifestyles but also signatures of common ancestry.</title>
        <authorList>
            <person name="de Wit P.J.G.M."/>
            <person name="van der Burgt A."/>
            <person name="Oekmen B."/>
            <person name="Stergiopoulos I."/>
            <person name="Abd-Elsalam K.A."/>
            <person name="Aerts A.L."/>
            <person name="Bahkali A.H."/>
            <person name="Beenen H.G."/>
            <person name="Chettri P."/>
            <person name="Cox M.P."/>
            <person name="Datema E."/>
            <person name="de Vries R.P."/>
            <person name="Dhillon B."/>
            <person name="Ganley A.R."/>
            <person name="Griffiths S.A."/>
            <person name="Guo Y."/>
            <person name="Hamelin R.C."/>
            <person name="Henrissat B."/>
            <person name="Kabir M.S."/>
            <person name="Jashni M.K."/>
            <person name="Kema G."/>
            <person name="Klaubauf S."/>
            <person name="Lapidus A."/>
            <person name="Levasseur A."/>
            <person name="Lindquist E."/>
            <person name="Mehrabi R."/>
            <person name="Ohm R.A."/>
            <person name="Owen T.J."/>
            <person name="Salamov A."/>
            <person name="Schwelm A."/>
            <person name="Schijlen E."/>
            <person name="Sun H."/>
            <person name="van den Burg H.A."/>
            <person name="van Ham R.C.H.J."/>
            <person name="Zhang S."/>
            <person name="Goodwin S.B."/>
            <person name="Grigoriev I.V."/>
            <person name="Collemare J."/>
            <person name="Bradshaw R.E."/>
        </authorList>
    </citation>
    <scope>NUCLEOTIDE SEQUENCE [LARGE SCALE GENOMIC DNA]</scope>
    <source>
        <strain evidence="9">NZE10 / CBS 128990</strain>
    </source>
</reference>
<dbReference type="STRING" id="675120.N1PT16"/>
<dbReference type="AlphaFoldDB" id="N1PT16"/>
<comment type="similarity">
    <text evidence="1 6">Belongs to the peptidase S1B family.</text>
</comment>
<dbReference type="EC" id="3.4.21.-" evidence="6"/>
<gene>
    <name evidence="8" type="ORF">DOTSEDRAFT_87870</name>
</gene>
<evidence type="ECO:0000256" key="1">
    <source>
        <dbReference type="ARBA" id="ARBA00008764"/>
    </source>
</evidence>